<reference evidence="3" key="1">
    <citation type="journal article" date="2015" name="Nat. Plants">
        <title>Genome expansion of Arabis alpina linked with retrotransposition and reduced symmetric DNA methylation.</title>
        <authorList>
            <person name="Willing E.M."/>
            <person name="Rawat V."/>
            <person name="Mandakova T."/>
            <person name="Maumus F."/>
            <person name="James G.V."/>
            <person name="Nordstroem K.J."/>
            <person name="Becker C."/>
            <person name="Warthmann N."/>
            <person name="Chica C."/>
            <person name="Szarzynska B."/>
            <person name="Zytnicki M."/>
            <person name="Albani M.C."/>
            <person name="Kiefer C."/>
            <person name="Bergonzi S."/>
            <person name="Castaings L."/>
            <person name="Mateos J.L."/>
            <person name="Berns M.C."/>
            <person name="Bujdoso N."/>
            <person name="Piofczyk T."/>
            <person name="de Lorenzo L."/>
            <person name="Barrero-Sicilia C."/>
            <person name="Mateos I."/>
            <person name="Piednoel M."/>
            <person name="Hagmann J."/>
            <person name="Chen-Min-Tao R."/>
            <person name="Iglesias-Fernandez R."/>
            <person name="Schuster S.C."/>
            <person name="Alonso-Blanco C."/>
            <person name="Roudier F."/>
            <person name="Carbonero P."/>
            <person name="Paz-Ares J."/>
            <person name="Davis S.J."/>
            <person name="Pecinka A."/>
            <person name="Quesneville H."/>
            <person name="Colot V."/>
            <person name="Lysak M.A."/>
            <person name="Weigel D."/>
            <person name="Coupland G."/>
            <person name="Schneeberger K."/>
        </authorList>
    </citation>
    <scope>NUCLEOTIDE SEQUENCE [LARGE SCALE GENOMIC DNA]</scope>
    <source>
        <strain evidence="3">cv. Pajares</strain>
    </source>
</reference>
<protein>
    <submittedName>
        <fullName evidence="2">Uncharacterized protein</fullName>
    </submittedName>
</protein>
<dbReference type="EMBL" id="CM002870">
    <property type="protein sequence ID" value="KFK40814.1"/>
    <property type="molecule type" value="Genomic_DNA"/>
</dbReference>
<proteinExistence type="predicted"/>
<dbReference type="Gramene" id="KFK40814">
    <property type="protein sequence ID" value="KFK40814"/>
    <property type="gene ID" value="AALP_AA2G044600"/>
</dbReference>
<keyword evidence="3" id="KW-1185">Reference proteome</keyword>
<name>A0A087HFB2_ARAAL</name>
<dbReference type="AlphaFoldDB" id="A0A087HFB2"/>
<feature type="region of interest" description="Disordered" evidence="1">
    <location>
        <begin position="34"/>
        <end position="57"/>
    </location>
</feature>
<feature type="compositionally biased region" description="Polar residues" evidence="1">
    <location>
        <begin position="37"/>
        <end position="49"/>
    </location>
</feature>
<accession>A0A087HFB2</accession>
<dbReference type="Proteomes" id="UP000029120">
    <property type="component" value="Chromosome 2"/>
</dbReference>
<sequence length="215" mass="23190">MMDAIGTDVPVNFTDIGDSMIFYGCTDVSVSLLGGTEDQSSDPMSNSTRAAPCDHVGPDDLRSSRCTDVSSSLFEETKVPRSASFRDDLKRTSGNNDYPLGLTWGEDPTRSANRCGDPTSVSGLTCTILQEKKEPKLENESYVAREVCKELLADVKEVIRIPDATIDIYVAHAEQMSEVVEPSATDITPPESLYGADIDVEGVAPKARACDEDAV</sequence>
<evidence type="ECO:0000256" key="1">
    <source>
        <dbReference type="SAM" id="MobiDB-lite"/>
    </source>
</evidence>
<gene>
    <name evidence="2" type="ordered locus">AALP_Aa2g044600</name>
</gene>
<organism evidence="2 3">
    <name type="scientific">Arabis alpina</name>
    <name type="common">Alpine rock-cress</name>
    <dbReference type="NCBI Taxonomy" id="50452"/>
    <lineage>
        <taxon>Eukaryota</taxon>
        <taxon>Viridiplantae</taxon>
        <taxon>Streptophyta</taxon>
        <taxon>Embryophyta</taxon>
        <taxon>Tracheophyta</taxon>
        <taxon>Spermatophyta</taxon>
        <taxon>Magnoliopsida</taxon>
        <taxon>eudicotyledons</taxon>
        <taxon>Gunneridae</taxon>
        <taxon>Pentapetalae</taxon>
        <taxon>rosids</taxon>
        <taxon>malvids</taxon>
        <taxon>Brassicales</taxon>
        <taxon>Brassicaceae</taxon>
        <taxon>Arabideae</taxon>
        <taxon>Arabis</taxon>
    </lineage>
</organism>
<evidence type="ECO:0000313" key="3">
    <source>
        <dbReference type="Proteomes" id="UP000029120"/>
    </source>
</evidence>
<evidence type="ECO:0000313" key="2">
    <source>
        <dbReference type="EMBL" id="KFK40814.1"/>
    </source>
</evidence>